<sequence>MELANMNVRLPAWGVQLGGLLPEVDEDRSCSGAHLCTGREGPQEVGPAVRRAHPRTPTGQQAQQDQTRSTTEDLIHVLLTAEEEYGLTRYNIKALLIMVHTRACLLPTWPSTSYLLYKN</sequence>
<feature type="compositionally biased region" description="Polar residues" evidence="1">
    <location>
        <begin position="57"/>
        <end position="69"/>
    </location>
</feature>
<keyword evidence="3" id="KW-1185">Reference proteome</keyword>
<gene>
    <name evidence="2" type="ORF">SORBI_3007G003300</name>
</gene>
<evidence type="ECO:0000256" key="1">
    <source>
        <dbReference type="SAM" id="MobiDB-lite"/>
    </source>
</evidence>
<reference evidence="2 3" key="1">
    <citation type="journal article" date="2009" name="Nature">
        <title>The Sorghum bicolor genome and the diversification of grasses.</title>
        <authorList>
            <person name="Paterson A.H."/>
            <person name="Bowers J.E."/>
            <person name="Bruggmann R."/>
            <person name="Dubchak I."/>
            <person name="Grimwood J."/>
            <person name="Gundlach H."/>
            <person name="Haberer G."/>
            <person name="Hellsten U."/>
            <person name="Mitros T."/>
            <person name="Poliakov A."/>
            <person name="Schmutz J."/>
            <person name="Spannagl M."/>
            <person name="Tang H."/>
            <person name="Wang X."/>
            <person name="Wicker T."/>
            <person name="Bharti A.K."/>
            <person name="Chapman J."/>
            <person name="Feltus F.A."/>
            <person name="Gowik U."/>
            <person name="Grigoriev I.V."/>
            <person name="Lyons E."/>
            <person name="Maher C.A."/>
            <person name="Martis M."/>
            <person name="Narechania A."/>
            <person name="Otillar R.P."/>
            <person name="Penning B.W."/>
            <person name="Salamov A.A."/>
            <person name="Wang Y."/>
            <person name="Zhang L."/>
            <person name="Carpita N.C."/>
            <person name="Freeling M."/>
            <person name="Gingle A.R."/>
            <person name="Hash C.T."/>
            <person name="Keller B."/>
            <person name="Klein P."/>
            <person name="Kresovich S."/>
            <person name="McCann M.C."/>
            <person name="Ming R."/>
            <person name="Peterson D.G."/>
            <person name="Mehboob-ur-Rahman"/>
            <person name="Ware D."/>
            <person name="Westhoff P."/>
            <person name="Mayer K.F."/>
            <person name="Messing J."/>
            <person name="Rokhsar D.S."/>
        </authorList>
    </citation>
    <scope>NUCLEOTIDE SEQUENCE [LARGE SCALE GENOMIC DNA]</scope>
    <source>
        <strain evidence="3">cv. BTx623</strain>
    </source>
</reference>
<evidence type="ECO:0000313" key="3">
    <source>
        <dbReference type="Proteomes" id="UP000000768"/>
    </source>
</evidence>
<name>A0A1B6PEQ3_SORBI</name>
<dbReference type="InParanoid" id="A0A1B6PEQ3"/>
<protein>
    <submittedName>
        <fullName evidence="2">Uncharacterized protein</fullName>
    </submittedName>
</protein>
<dbReference type="EMBL" id="CM000766">
    <property type="protein sequence ID" value="KXG24172.1"/>
    <property type="molecule type" value="Genomic_DNA"/>
</dbReference>
<accession>A0A1B6PEQ3</accession>
<feature type="region of interest" description="Disordered" evidence="1">
    <location>
        <begin position="34"/>
        <end position="70"/>
    </location>
</feature>
<organism evidence="2 3">
    <name type="scientific">Sorghum bicolor</name>
    <name type="common">Sorghum</name>
    <name type="synonym">Sorghum vulgare</name>
    <dbReference type="NCBI Taxonomy" id="4558"/>
    <lineage>
        <taxon>Eukaryota</taxon>
        <taxon>Viridiplantae</taxon>
        <taxon>Streptophyta</taxon>
        <taxon>Embryophyta</taxon>
        <taxon>Tracheophyta</taxon>
        <taxon>Spermatophyta</taxon>
        <taxon>Magnoliopsida</taxon>
        <taxon>Liliopsida</taxon>
        <taxon>Poales</taxon>
        <taxon>Poaceae</taxon>
        <taxon>PACMAD clade</taxon>
        <taxon>Panicoideae</taxon>
        <taxon>Andropogonodae</taxon>
        <taxon>Andropogoneae</taxon>
        <taxon>Sorghinae</taxon>
        <taxon>Sorghum</taxon>
    </lineage>
</organism>
<dbReference type="AlphaFoldDB" id="A0A1B6PEQ3"/>
<dbReference type="Gramene" id="KXG24172">
    <property type="protein sequence ID" value="KXG24172"/>
    <property type="gene ID" value="SORBI_3007G003300"/>
</dbReference>
<proteinExistence type="predicted"/>
<evidence type="ECO:0000313" key="2">
    <source>
        <dbReference type="EMBL" id="KXG24172.1"/>
    </source>
</evidence>
<reference evidence="3" key="2">
    <citation type="journal article" date="2018" name="Plant J.">
        <title>The Sorghum bicolor reference genome: improved assembly, gene annotations, a transcriptome atlas, and signatures of genome organization.</title>
        <authorList>
            <person name="McCormick R.F."/>
            <person name="Truong S.K."/>
            <person name="Sreedasyam A."/>
            <person name="Jenkins J."/>
            <person name="Shu S."/>
            <person name="Sims D."/>
            <person name="Kennedy M."/>
            <person name="Amirebrahimi M."/>
            <person name="Weers B.D."/>
            <person name="McKinley B."/>
            <person name="Mattison A."/>
            <person name="Morishige D.T."/>
            <person name="Grimwood J."/>
            <person name="Schmutz J."/>
            <person name="Mullet J.E."/>
        </authorList>
    </citation>
    <scope>NUCLEOTIDE SEQUENCE [LARGE SCALE GENOMIC DNA]</scope>
    <source>
        <strain evidence="3">cv. BTx623</strain>
    </source>
</reference>
<dbReference type="Proteomes" id="UP000000768">
    <property type="component" value="Chromosome 7"/>
</dbReference>